<dbReference type="PROSITE" id="PS50011">
    <property type="entry name" value="PROTEIN_KINASE_DOM"/>
    <property type="match status" value="1"/>
</dbReference>
<dbReference type="PANTHER" id="PTHR45832:SF22">
    <property type="entry name" value="SERINE_THREONINE-PROTEIN KINASE SAMKA-RELATED"/>
    <property type="match status" value="1"/>
</dbReference>
<dbReference type="SMART" id="SM00220">
    <property type="entry name" value="S_TKc"/>
    <property type="match status" value="1"/>
</dbReference>
<comment type="similarity">
    <text evidence="1">Belongs to the protein kinase superfamily. STE Ser/Thr protein kinase family. STE20 subfamily.</text>
</comment>
<evidence type="ECO:0000256" key="2">
    <source>
        <dbReference type="ARBA" id="ARBA00022741"/>
    </source>
</evidence>
<protein>
    <submittedName>
        <fullName evidence="5">Kinase-like domain-containing protein</fullName>
    </submittedName>
</protein>
<proteinExistence type="inferred from homology"/>
<dbReference type="GO" id="GO:0004672">
    <property type="term" value="F:protein kinase activity"/>
    <property type="evidence" value="ECO:0007669"/>
    <property type="project" value="InterPro"/>
</dbReference>
<dbReference type="AlphaFoldDB" id="A0A5N6E9B2"/>
<evidence type="ECO:0000313" key="6">
    <source>
        <dbReference type="Proteomes" id="UP000326799"/>
    </source>
</evidence>
<evidence type="ECO:0000256" key="1">
    <source>
        <dbReference type="ARBA" id="ARBA00008874"/>
    </source>
</evidence>
<reference evidence="5 6" key="1">
    <citation type="submission" date="2019-04" db="EMBL/GenBank/DDBJ databases">
        <title>Fungal friends and foes A comparative genomics study of 23 Aspergillus species from section Flavi.</title>
        <authorList>
            <consortium name="DOE Joint Genome Institute"/>
            <person name="Kjaerbolling I."/>
            <person name="Vesth T.C."/>
            <person name="Frisvad J.C."/>
            <person name="Nybo J.L."/>
            <person name="Theobald S."/>
            <person name="Kildgaard S."/>
            <person name="Petersen T.I."/>
            <person name="Kuo A."/>
            <person name="Sato A."/>
            <person name="Lyhne E.K."/>
            <person name="Kogle M.E."/>
            <person name="Wiebenga A."/>
            <person name="Kun R.S."/>
            <person name="Lubbers R.J."/>
            <person name="Makela M.R."/>
            <person name="Barry K."/>
            <person name="Chovatia M."/>
            <person name="Clum A."/>
            <person name="Daum C."/>
            <person name="Haridas S."/>
            <person name="He G."/>
            <person name="LaButti K."/>
            <person name="Lipzen A."/>
            <person name="Mondo S."/>
            <person name="Pangilinan J."/>
            <person name="Riley R."/>
            <person name="Salamov A."/>
            <person name="Simmons B.A."/>
            <person name="Magnuson J.K."/>
            <person name="Henrissat B."/>
            <person name="Mortensen U.H."/>
            <person name="Larsen T.O."/>
            <person name="De vries R.P."/>
            <person name="Grigoriev I.V."/>
            <person name="Machida M."/>
            <person name="Baker S.E."/>
            <person name="Andersen M.R."/>
        </authorList>
    </citation>
    <scope>NUCLEOTIDE SEQUENCE [LARGE SCALE GENOMIC DNA]</scope>
    <source>
        <strain evidence="5 6">CBS 126849</strain>
    </source>
</reference>
<dbReference type="EMBL" id="ML733623">
    <property type="protein sequence ID" value="KAB8213384.1"/>
    <property type="molecule type" value="Genomic_DNA"/>
</dbReference>
<feature type="domain" description="Protein kinase" evidence="4">
    <location>
        <begin position="27"/>
        <end position="270"/>
    </location>
</feature>
<evidence type="ECO:0000256" key="3">
    <source>
        <dbReference type="ARBA" id="ARBA00022840"/>
    </source>
</evidence>
<keyword evidence="6" id="KW-1185">Reference proteome</keyword>
<evidence type="ECO:0000259" key="4">
    <source>
        <dbReference type="PROSITE" id="PS50011"/>
    </source>
</evidence>
<dbReference type="InterPro" id="IPR000719">
    <property type="entry name" value="Prot_kinase_dom"/>
</dbReference>
<dbReference type="PANTHER" id="PTHR45832">
    <property type="entry name" value="SERINE/THREONINE-PROTEIN KINASE SAMKA-RELATED-RELATED"/>
    <property type="match status" value="1"/>
</dbReference>
<accession>A0A5N6E9B2</accession>
<keyword evidence="5" id="KW-0418">Kinase</keyword>
<name>A0A5N6E9B2_9EURO</name>
<dbReference type="Pfam" id="PF00069">
    <property type="entry name" value="Pkinase"/>
    <property type="match status" value="1"/>
</dbReference>
<organism evidence="5 6">
    <name type="scientific">Aspergillus novoparasiticus</name>
    <dbReference type="NCBI Taxonomy" id="986946"/>
    <lineage>
        <taxon>Eukaryota</taxon>
        <taxon>Fungi</taxon>
        <taxon>Dikarya</taxon>
        <taxon>Ascomycota</taxon>
        <taxon>Pezizomycotina</taxon>
        <taxon>Eurotiomycetes</taxon>
        <taxon>Eurotiomycetidae</taxon>
        <taxon>Eurotiales</taxon>
        <taxon>Aspergillaceae</taxon>
        <taxon>Aspergillus</taxon>
        <taxon>Aspergillus subgen. Circumdati</taxon>
    </lineage>
</organism>
<keyword evidence="3" id="KW-0067">ATP-binding</keyword>
<evidence type="ECO:0000313" key="5">
    <source>
        <dbReference type="EMBL" id="KAB8213384.1"/>
    </source>
</evidence>
<dbReference type="GO" id="GO:0005524">
    <property type="term" value="F:ATP binding"/>
    <property type="evidence" value="ECO:0007669"/>
    <property type="project" value="UniProtKB-KW"/>
</dbReference>
<dbReference type="InterPro" id="IPR011009">
    <property type="entry name" value="Kinase-like_dom_sf"/>
</dbReference>
<sequence length="270" mass="31003">METVRKSSSRVSLQKFGYHERIRLSQEPSLSVVQPGHPGQKYYVSWKIGNTGWIGLKKCHGNPTFLIQERSVNEELEVVGNLRATEHPRLVNLIEAFQDQSIHLVYRFHGFTVDLRRVCARSQAQLNDVEIATICKHIFQGLQYIHSVLNIAHGDLCARNILLYEDGQIRIANIGASFLKNCKDTRRDLRGLGHLILRLSGSDNFLTDQAWNVSEQMKDFVSKLSTAPYYHICQHEYLQQALIDERPWILVPYYFSTIGLAWPLPTPVDM</sequence>
<keyword evidence="5" id="KW-0808">Transferase</keyword>
<gene>
    <name evidence="5" type="ORF">BDV33DRAFT_210248</name>
</gene>
<keyword evidence="2" id="KW-0547">Nucleotide-binding</keyword>
<dbReference type="Proteomes" id="UP000326799">
    <property type="component" value="Unassembled WGS sequence"/>
</dbReference>
<dbReference type="SUPFAM" id="SSF56112">
    <property type="entry name" value="Protein kinase-like (PK-like)"/>
    <property type="match status" value="1"/>
</dbReference>
<dbReference type="InterPro" id="IPR051931">
    <property type="entry name" value="PAK3-like"/>
</dbReference>
<dbReference type="Gene3D" id="1.10.510.10">
    <property type="entry name" value="Transferase(Phosphotransferase) domain 1"/>
    <property type="match status" value="1"/>
</dbReference>